<gene>
    <name evidence="1" type="ORF">D0Z67_01505</name>
</gene>
<name>A0A4P6TPC0_STRSO</name>
<reference evidence="1 2" key="1">
    <citation type="submission" date="2018-08" db="EMBL/GenBank/DDBJ databases">
        <title>The complete genome sequence of Streptomyces seoulensis, a pioneer strain for nickel superoxide dismutase discovery.</title>
        <authorList>
            <person name="Shin J."/>
            <person name="Lee J.-S."/>
            <person name="Lee E.-J."/>
            <person name="Youn H.-D."/>
        </authorList>
    </citation>
    <scope>NUCLEOTIDE SEQUENCE [LARGE SCALE GENOMIC DNA]</scope>
    <source>
        <strain evidence="1 2">KCTC 9819</strain>
    </source>
</reference>
<keyword evidence="2" id="KW-1185">Reference proteome</keyword>
<dbReference type="GeneID" id="300097604"/>
<dbReference type="OrthoDB" id="4325844at2"/>
<accession>A0A4P6TPC0</accession>
<dbReference type="EMBL" id="CP032229">
    <property type="protein sequence ID" value="QBJ89119.1"/>
    <property type="molecule type" value="Genomic_DNA"/>
</dbReference>
<sequence>MTNTEASHQETVSVEISGCSPDDARVVFDVLSACFASDRDAGETPQQQDEARPMVWLSTYDIADSRTGNCPPAKLSASVQADVQGGYWAVNRFREALDEMFTVEETATASGDQERELHLLLGSR</sequence>
<protein>
    <submittedName>
        <fullName evidence="1">Uncharacterized protein</fullName>
    </submittedName>
</protein>
<evidence type="ECO:0000313" key="1">
    <source>
        <dbReference type="EMBL" id="QBJ89119.1"/>
    </source>
</evidence>
<organism evidence="1 2">
    <name type="scientific">Streptomyces seoulensis</name>
    <dbReference type="NCBI Taxonomy" id="73044"/>
    <lineage>
        <taxon>Bacteria</taxon>
        <taxon>Bacillati</taxon>
        <taxon>Actinomycetota</taxon>
        <taxon>Actinomycetes</taxon>
        <taxon>Kitasatosporales</taxon>
        <taxon>Streptomycetaceae</taxon>
        <taxon>Streptomyces</taxon>
    </lineage>
</organism>
<dbReference type="RefSeq" id="WP_031180502.1">
    <property type="nucleotide sequence ID" value="NZ_CP032229.1"/>
</dbReference>
<dbReference type="STRING" id="73044.GCA_000725795_02194"/>
<evidence type="ECO:0000313" key="2">
    <source>
        <dbReference type="Proteomes" id="UP000292547"/>
    </source>
</evidence>
<dbReference type="Proteomes" id="UP000292547">
    <property type="component" value="Chromosome"/>
</dbReference>
<dbReference type="AlphaFoldDB" id="A0A4P6TPC0"/>
<proteinExistence type="predicted"/>
<dbReference type="KEGG" id="sseo:D0Z67_01505"/>